<dbReference type="SMART" id="SM00195">
    <property type="entry name" value="DSPc"/>
    <property type="match status" value="1"/>
</dbReference>
<dbReference type="AlphaFoldDB" id="A0A8H7E0X3"/>
<dbReference type="SUPFAM" id="SSF52799">
    <property type="entry name" value="(Phosphotyrosine protein) phosphatases II"/>
    <property type="match status" value="1"/>
</dbReference>
<dbReference type="PANTHER" id="PTHR46588:SF1">
    <property type="entry name" value="SERINE_THREONINE_TYROSINE-INTERACTING PROTEIN"/>
    <property type="match status" value="1"/>
</dbReference>
<dbReference type="EMBL" id="JAACFV010000112">
    <property type="protein sequence ID" value="KAF7505332.1"/>
    <property type="molecule type" value="Genomic_DNA"/>
</dbReference>
<dbReference type="PANTHER" id="PTHR46588">
    <property type="entry name" value="SERINE/THREONINE/TYROSINE-INTERACTING PROTEIN"/>
    <property type="match status" value="1"/>
</dbReference>
<comment type="similarity">
    <text evidence="1">Belongs to the protein-tyrosine phosphatase family. Non-receptor class subfamily.</text>
</comment>
<keyword evidence="4" id="KW-1185">Reference proteome</keyword>
<feature type="domain" description="Tyrosine specific protein phosphatases" evidence="2">
    <location>
        <begin position="162"/>
        <end position="237"/>
    </location>
</feature>
<evidence type="ECO:0000259" key="2">
    <source>
        <dbReference type="PROSITE" id="PS50056"/>
    </source>
</evidence>
<dbReference type="GO" id="GO:1990444">
    <property type="term" value="F:F-box domain binding"/>
    <property type="evidence" value="ECO:0007669"/>
    <property type="project" value="TreeGrafter"/>
</dbReference>
<organism evidence="3 4">
    <name type="scientific">Endocarpon pusillum</name>
    <dbReference type="NCBI Taxonomy" id="364733"/>
    <lineage>
        <taxon>Eukaryota</taxon>
        <taxon>Fungi</taxon>
        <taxon>Dikarya</taxon>
        <taxon>Ascomycota</taxon>
        <taxon>Pezizomycotina</taxon>
        <taxon>Eurotiomycetes</taxon>
        <taxon>Chaetothyriomycetidae</taxon>
        <taxon>Verrucariales</taxon>
        <taxon>Verrucariaceae</taxon>
        <taxon>Endocarpon</taxon>
    </lineage>
</organism>
<dbReference type="OrthoDB" id="10252009at2759"/>
<evidence type="ECO:0000313" key="4">
    <source>
        <dbReference type="Proteomes" id="UP000606974"/>
    </source>
</evidence>
<dbReference type="GO" id="GO:0005737">
    <property type="term" value="C:cytoplasm"/>
    <property type="evidence" value="ECO:0007669"/>
    <property type="project" value="TreeGrafter"/>
</dbReference>
<protein>
    <recommendedName>
        <fullName evidence="2">Tyrosine specific protein phosphatases domain-containing protein</fullName>
    </recommendedName>
</protein>
<comment type="caution">
    <text evidence="3">The sequence shown here is derived from an EMBL/GenBank/DDBJ whole genome shotgun (WGS) entry which is preliminary data.</text>
</comment>
<proteinExistence type="inferred from homology"/>
<dbReference type="InterPro" id="IPR000387">
    <property type="entry name" value="Tyr_Pase_dom"/>
</dbReference>
<evidence type="ECO:0000256" key="1">
    <source>
        <dbReference type="ARBA" id="ARBA00009649"/>
    </source>
</evidence>
<dbReference type="InterPro" id="IPR020422">
    <property type="entry name" value="TYR_PHOSPHATASE_DUAL_dom"/>
</dbReference>
<gene>
    <name evidence="3" type="ORF">GJ744_001035</name>
</gene>
<dbReference type="Gene3D" id="3.90.190.10">
    <property type="entry name" value="Protein tyrosine phosphatase superfamily"/>
    <property type="match status" value="1"/>
</dbReference>
<dbReference type="PROSITE" id="PS50056">
    <property type="entry name" value="TYR_PHOSPHATASE_2"/>
    <property type="match status" value="1"/>
</dbReference>
<dbReference type="CDD" id="cd14498">
    <property type="entry name" value="DSP"/>
    <property type="match status" value="1"/>
</dbReference>
<dbReference type="InterPro" id="IPR029021">
    <property type="entry name" value="Prot-tyrosine_phosphatase-like"/>
</dbReference>
<dbReference type="GO" id="GO:0062026">
    <property type="term" value="P:negative regulation of SCF-dependent proteasomal ubiquitin-dependent catabolic process"/>
    <property type="evidence" value="ECO:0007669"/>
    <property type="project" value="TreeGrafter"/>
</dbReference>
<dbReference type="InterPro" id="IPR052449">
    <property type="entry name" value="STYX-Interacting_Phosphatase"/>
</dbReference>
<dbReference type="GO" id="GO:0070372">
    <property type="term" value="P:regulation of ERK1 and ERK2 cascade"/>
    <property type="evidence" value="ECO:0007669"/>
    <property type="project" value="TreeGrafter"/>
</dbReference>
<dbReference type="GO" id="GO:0140096">
    <property type="term" value="F:catalytic activity, acting on a protein"/>
    <property type="evidence" value="ECO:0007669"/>
    <property type="project" value="UniProtKB-ARBA"/>
</dbReference>
<dbReference type="Proteomes" id="UP000606974">
    <property type="component" value="Unassembled WGS sequence"/>
</dbReference>
<dbReference type="InterPro" id="IPR000340">
    <property type="entry name" value="Dual-sp_phosphatase_cat-dom"/>
</dbReference>
<sequence length="324" mass="36329">MVSAEDLTTSHGSYVAAYSWSERLSEPSSFTIPPPTLDFSQGRPSMTVKHSKSMDYDSNQFGNPVFLQALITDGSVTLTHKMLDWRYDNRREAQLVLPYLYIGPLSAAKNEKFIREKGFTFLVSVRSTACGPTRTMDAAKMAAQYGISSYNVDIDSPIDLMRKFPAAIKTINDHLEYTANGGSLRLTDNVRPNVIQGKVLIFCETGNERSAAFVAAYLMAVFNIDVITAIQAVQSQRFSICIDDSTKNALGTFETLLRAERDVGRANKFSNKDSKKEIVRLPARFKRTLDNVYNDDETMETHNWCSNLQGEARRGSAPFYDMEE</sequence>
<reference evidence="3" key="1">
    <citation type="submission" date="2020-02" db="EMBL/GenBank/DDBJ databases">
        <authorList>
            <person name="Palmer J.M."/>
        </authorList>
    </citation>
    <scope>NUCLEOTIDE SEQUENCE</scope>
    <source>
        <strain evidence="3">EPUS1.4</strain>
        <tissue evidence="3">Thallus</tissue>
    </source>
</reference>
<name>A0A8H7E0X3_9EURO</name>
<dbReference type="Pfam" id="PF00782">
    <property type="entry name" value="DSPc"/>
    <property type="match status" value="1"/>
</dbReference>
<evidence type="ECO:0000313" key="3">
    <source>
        <dbReference type="EMBL" id="KAF7505332.1"/>
    </source>
</evidence>
<dbReference type="GO" id="GO:0005654">
    <property type="term" value="C:nucleoplasm"/>
    <property type="evidence" value="ECO:0007669"/>
    <property type="project" value="TreeGrafter"/>
</dbReference>
<accession>A0A8H7E0X3</accession>